<dbReference type="EMBL" id="FMJB01000047">
    <property type="protein sequence ID" value="SCM67639.1"/>
    <property type="molecule type" value="Genomic_DNA"/>
</dbReference>
<proteinExistence type="predicted"/>
<organism evidence="1 2">
    <name type="scientific">Donghicola eburneus</name>
    <dbReference type="NCBI Taxonomy" id="393278"/>
    <lineage>
        <taxon>Bacteria</taxon>
        <taxon>Pseudomonadati</taxon>
        <taxon>Pseudomonadota</taxon>
        <taxon>Alphaproteobacteria</taxon>
        <taxon>Rhodobacterales</taxon>
        <taxon>Roseobacteraceae</taxon>
        <taxon>Donghicola</taxon>
    </lineage>
</organism>
<keyword evidence="2" id="KW-1185">Reference proteome</keyword>
<sequence length="67" mass="7621">MDIYEKKAELLARINAAGEERHEMLPELQSLVSELESHGNTISANLKYMLAELEDEAREADMDNFPV</sequence>
<reference evidence="2" key="1">
    <citation type="submission" date="2016-09" db="EMBL/GenBank/DDBJ databases">
        <authorList>
            <person name="Wibberg D."/>
        </authorList>
    </citation>
    <scope>NUCLEOTIDE SEQUENCE [LARGE SCALE GENOMIC DNA]</scope>
</reference>
<dbReference type="Proteomes" id="UP000184085">
    <property type="component" value="Unassembled WGS sequence"/>
</dbReference>
<evidence type="ECO:0000313" key="1">
    <source>
        <dbReference type="EMBL" id="SCM67639.1"/>
    </source>
</evidence>
<evidence type="ECO:0000313" key="2">
    <source>
        <dbReference type="Proteomes" id="UP000184085"/>
    </source>
</evidence>
<gene>
    <name evidence="1" type="ORF">KARMA_1840</name>
</gene>
<protein>
    <submittedName>
        <fullName evidence="1">Uncharacterized protein</fullName>
    </submittedName>
</protein>
<name>A0A1M4MYI9_9RHOB</name>
<accession>A0A1M4MYI9</accession>
<dbReference type="AlphaFoldDB" id="A0A1M4MYI9"/>